<dbReference type="PANTHER" id="PTHR35526:SF3">
    <property type="entry name" value="ANTI-SIGMA-F FACTOR RSBW"/>
    <property type="match status" value="1"/>
</dbReference>
<organism evidence="4 5">
    <name type="scientific">Actinoplanes xinjiangensis</name>
    <dbReference type="NCBI Taxonomy" id="512350"/>
    <lineage>
        <taxon>Bacteria</taxon>
        <taxon>Bacillati</taxon>
        <taxon>Actinomycetota</taxon>
        <taxon>Actinomycetes</taxon>
        <taxon>Micromonosporales</taxon>
        <taxon>Micromonosporaceae</taxon>
        <taxon>Actinoplanes</taxon>
    </lineage>
</organism>
<dbReference type="Pfam" id="PF13581">
    <property type="entry name" value="HATPase_c_2"/>
    <property type="match status" value="1"/>
</dbReference>
<evidence type="ECO:0000256" key="1">
    <source>
        <dbReference type="ARBA" id="ARBA00022527"/>
    </source>
</evidence>
<dbReference type="GO" id="GO:0004674">
    <property type="term" value="F:protein serine/threonine kinase activity"/>
    <property type="evidence" value="ECO:0007669"/>
    <property type="project" value="UniProtKB-KW"/>
</dbReference>
<sequence>MHPWEPAAGEAVDAVDLPLAAADCGGLVQDFTAAQLPSLRHAVHDSARACGLTGEALEDFVVAVHELTTNAVRHGGGRGRIELRRDGDTLLCDIVDHGPGFPDGVPAPAGPPSLQTAGGRGLWLARHLTDTMLITDGPGGVTVSVTVCLPPTAPGGPPVTTVADELGNVQVEISPGVLIRATTAPGPSPPPGIATGPDPAEDDPEPTGPREP</sequence>
<feature type="domain" description="Histidine kinase/HSP90-like ATPase" evidence="3">
    <location>
        <begin position="32"/>
        <end position="146"/>
    </location>
</feature>
<protein>
    <submittedName>
        <fullName evidence="4">Anti-sigma regulatory factor (Ser/Thr protein kinase)</fullName>
    </submittedName>
</protein>
<evidence type="ECO:0000313" key="5">
    <source>
        <dbReference type="Proteomes" id="UP000245697"/>
    </source>
</evidence>
<dbReference type="Gene3D" id="3.30.565.10">
    <property type="entry name" value="Histidine kinase-like ATPase, C-terminal domain"/>
    <property type="match status" value="1"/>
</dbReference>
<comment type="caution">
    <text evidence="4">The sequence shown here is derived from an EMBL/GenBank/DDBJ whole genome shotgun (WGS) entry which is preliminary data.</text>
</comment>
<dbReference type="CDD" id="cd16936">
    <property type="entry name" value="HATPase_RsbW-like"/>
    <property type="match status" value="1"/>
</dbReference>
<name>A0A316F0K3_9ACTN</name>
<keyword evidence="1" id="KW-0723">Serine/threonine-protein kinase</keyword>
<keyword evidence="1" id="KW-0418">Kinase</keyword>
<evidence type="ECO:0000313" key="4">
    <source>
        <dbReference type="EMBL" id="PWK29096.1"/>
    </source>
</evidence>
<keyword evidence="5" id="KW-1185">Reference proteome</keyword>
<dbReference type="SUPFAM" id="SSF55874">
    <property type="entry name" value="ATPase domain of HSP90 chaperone/DNA topoisomerase II/histidine kinase"/>
    <property type="match status" value="1"/>
</dbReference>
<dbReference type="RefSeq" id="WP_109603034.1">
    <property type="nucleotide sequence ID" value="NZ_BONA01000110.1"/>
</dbReference>
<gene>
    <name evidence="4" type="ORF">BC793_14710</name>
</gene>
<dbReference type="OrthoDB" id="4350801at2"/>
<dbReference type="InterPro" id="IPR003594">
    <property type="entry name" value="HATPase_dom"/>
</dbReference>
<reference evidence="4 5" key="1">
    <citation type="submission" date="2018-05" db="EMBL/GenBank/DDBJ databases">
        <title>Genomic Encyclopedia of Archaeal and Bacterial Type Strains, Phase II (KMG-II): from individual species to whole genera.</title>
        <authorList>
            <person name="Goeker M."/>
        </authorList>
    </citation>
    <scope>NUCLEOTIDE SEQUENCE [LARGE SCALE GENOMIC DNA]</scope>
    <source>
        <strain evidence="4 5">DSM 45184</strain>
    </source>
</reference>
<evidence type="ECO:0000256" key="2">
    <source>
        <dbReference type="SAM" id="MobiDB-lite"/>
    </source>
</evidence>
<dbReference type="AlphaFoldDB" id="A0A316F0K3"/>
<feature type="region of interest" description="Disordered" evidence="2">
    <location>
        <begin position="178"/>
        <end position="212"/>
    </location>
</feature>
<dbReference type="Proteomes" id="UP000245697">
    <property type="component" value="Unassembled WGS sequence"/>
</dbReference>
<accession>A0A316F0K3</accession>
<keyword evidence="1" id="KW-0808">Transferase</keyword>
<dbReference type="PANTHER" id="PTHR35526">
    <property type="entry name" value="ANTI-SIGMA-F FACTOR RSBW-RELATED"/>
    <property type="match status" value="1"/>
</dbReference>
<dbReference type="InterPro" id="IPR050267">
    <property type="entry name" value="Anti-sigma-factor_SerPK"/>
</dbReference>
<dbReference type="InterPro" id="IPR036890">
    <property type="entry name" value="HATPase_C_sf"/>
</dbReference>
<proteinExistence type="predicted"/>
<evidence type="ECO:0000259" key="3">
    <source>
        <dbReference type="Pfam" id="PF13581"/>
    </source>
</evidence>
<dbReference type="EMBL" id="QGGR01000047">
    <property type="protein sequence ID" value="PWK29096.1"/>
    <property type="molecule type" value="Genomic_DNA"/>
</dbReference>